<sequence>METPEWKQPVEIIGRMADAYVQGLPRPKGVRACGFPPGFQHPALRPEPRTGQIKLLDALRNRAEKKDGPHALRPKRLAVACVIAAVGTFSMPVGWLLTLGFFRTRKGGAVLMGLIQGLHGLNYAFFPRPSDQSMIETMKVHPFGSIAFEIAGAIAVGTIFYWIGATRVGRFLYDDVAAKQT</sequence>
<organism evidence="2 3">
    <name type="scientific">Novosphingobium bradum</name>
    <dbReference type="NCBI Taxonomy" id="1737444"/>
    <lineage>
        <taxon>Bacteria</taxon>
        <taxon>Pseudomonadati</taxon>
        <taxon>Pseudomonadota</taxon>
        <taxon>Alphaproteobacteria</taxon>
        <taxon>Sphingomonadales</taxon>
        <taxon>Sphingomonadaceae</taxon>
        <taxon>Novosphingobium</taxon>
    </lineage>
</organism>
<evidence type="ECO:0000313" key="2">
    <source>
        <dbReference type="EMBL" id="MFC3172916.1"/>
    </source>
</evidence>
<keyword evidence="1" id="KW-1133">Transmembrane helix</keyword>
<dbReference type="EMBL" id="JBHRTQ010000002">
    <property type="protein sequence ID" value="MFC3172916.1"/>
    <property type="molecule type" value="Genomic_DNA"/>
</dbReference>
<protein>
    <recommendedName>
        <fullName evidence="4">DUF2062 domain-containing protein</fullName>
    </recommendedName>
</protein>
<name>A0ABV7INS0_9SPHN</name>
<evidence type="ECO:0008006" key="4">
    <source>
        <dbReference type="Google" id="ProtNLM"/>
    </source>
</evidence>
<keyword evidence="3" id="KW-1185">Reference proteome</keyword>
<reference evidence="3" key="1">
    <citation type="journal article" date="2019" name="Int. J. Syst. Evol. Microbiol.">
        <title>The Global Catalogue of Microorganisms (GCM) 10K type strain sequencing project: providing services to taxonomists for standard genome sequencing and annotation.</title>
        <authorList>
            <consortium name="The Broad Institute Genomics Platform"/>
            <consortium name="The Broad Institute Genome Sequencing Center for Infectious Disease"/>
            <person name="Wu L."/>
            <person name="Ma J."/>
        </authorList>
    </citation>
    <scope>NUCLEOTIDE SEQUENCE [LARGE SCALE GENOMIC DNA]</scope>
    <source>
        <strain evidence="3">KCTC 42984</strain>
    </source>
</reference>
<feature type="transmembrane region" description="Helical" evidence="1">
    <location>
        <begin position="77"/>
        <end position="102"/>
    </location>
</feature>
<evidence type="ECO:0000256" key="1">
    <source>
        <dbReference type="SAM" id="Phobius"/>
    </source>
</evidence>
<accession>A0ABV7INS0</accession>
<gene>
    <name evidence="2" type="ORF">ACFOD9_01480</name>
</gene>
<keyword evidence="1" id="KW-0812">Transmembrane</keyword>
<dbReference type="RefSeq" id="WP_379508313.1">
    <property type="nucleotide sequence ID" value="NZ_JBHRTQ010000002.1"/>
</dbReference>
<feature type="transmembrane region" description="Helical" evidence="1">
    <location>
        <begin position="109"/>
        <end position="126"/>
    </location>
</feature>
<keyword evidence="1" id="KW-0472">Membrane</keyword>
<proteinExistence type="predicted"/>
<comment type="caution">
    <text evidence="2">The sequence shown here is derived from an EMBL/GenBank/DDBJ whole genome shotgun (WGS) entry which is preliminary data.</text>
</comment>
<feature type="transmembrane region" description="Helical" evidence="1">
    <location>
        <begin position="146"/>
        <end position="163"/>
    </location>
</feature>
<evidence type="ECO:0000313" key="3">
    <source>
        <dbReference type="Proteomes" id="UP001595604"/>
    </source>
</evidence>
<dbReference type="Proteomes" id="UP001595604">
    <property type="component" value="Unassembled WGS sequence"/>
</dbReference>